<sequence>MEKKPGLGLGARGQWMMMPFGRSNAPSTFMQLMTQLKESKADPGKVSAIVEWPVPTSTSKVRSFHSLATFYRRFIRNFSTTAPITECLKDSHFTWTLAAEESFQLNIRFLTSVPIKWEMGNIGKMGLGIRFRSGHEATDYICGRETEVRGNLLYR</sequence>
<evidence type="ECO:0000313" key="1">
    <source>
        <dbReference type="EMBL" id="OAO89264.1"/>
    </source>
</evidence>
<dbReference type="Proteomes" id="UP000078284">
    <property type="component" value="Unassembled WGS sequence"/>
</dbReference>
<dbReference type="PANTHER" id="PTHR33064">
    <property type="entry name" value="POL PROTEIN"/>
    <property type="match status" value="1"/>
</dbReference>
<dbReference type="PANTHER" id="PTHR33064:SF37">
    <property type="entry name" value="RIBONUCLEASE H"/>
    <property type="match status" value="1"/>
</dbReference>
<dbReference type="InterPro" id="IPR043128">
    <property type="entry name" value="Rev_trsase/Diguanyl_cyclase"/>
</dbReference>
<protein>
    <submittedName>
        <fullName evidence="1">Uncharacterized protein</fullName>
    </submittedName>
</protein>
<dbReference type="EMBL" id="LUHQ01000019">
    <property type="protein sequence ID" value="OAO89264.1"/>
    <property type="molecule type" value="Genomic_DNA"/>
</dbReference>
<reference evidence="2" key="1">
    <citation type="journal article" date="2016" name="Proc. Natl. Acad. Sci. U.S.A.">
        <title>Chromosome-level assembly of Arabidopsis thaliana Ler reveals the extent of translocation and inversion polymorphisms.</title>
        <authorList>
            <person name="Zapata L."/>
            <person name="Ding J."/>
            <person name="Willing E.M."/>
            <person name="Hartwig B."/>
            <person name="Bezdan D."/>
            <person name="Jiao W.B."/>
            <person name="Patel V."/>
            <person name="Velikkakam James G."/>
            <person name="Koornneef M."/>
            <person name="Ossowski S."/>
            <person name="Schneeberger K."/>
        </authorList>
    </citation>
    <scope>NUCLEOTIDE SEQUENCE [LARGE SCALE GENOMIC DNA]</scope>
    <source>
        <strain evidence="2">cv. Landsberg erecta</strain>
    </source>
</reference>
<dbReference type="SUPFAM" id="SSF56672">
    <property type="entry name" value="DNA/RNA polymerases"/>
    <property type="match status" value="1"/>
</dbReference>
<geneLocation type="mitochondrion" evidence="1"/>
<keyword evidence="1" id="KW-0496">Mitochondrion</keyword>
<evidence type="ECO:0000313" key="2">
    <source>
        <dbReference type="Proteomes" id="UP000078284"/>
    </source>
</evidence>
<dbReference type="InterPro" id="IPR051320">
    <property type="entry name" value="Viral_Replic_Matur_Polypro"/>
</dbReference>
<name>A0A178U7Q0_ARATH</name>
<dbReference type="Gene3D" id="3.30.70.270">
    <property type="match status" value="1"/>
</dbReference>
<organism evidence="1 2">
    <name type="scientific">Arabidopsis thaliana</name>
    <name type="common">Mouse-ear cress</name>
    <dbReference type="NCBI Taxonomy" id="3702"/>
    <lineage>
        <taxon>Eukaryota</taxon>
        <taxon>Viridiplantae</taxon>
        <taxon>Streptophyta</taxon>
        <taxon>Embryophyta</taxon>
        <taxon>Tracheophyta</taxon>
        <taxon>Spermatophyta</taxon>
        <taxon>Magnoliopsida</taxon>
        <taxon>eudicotyledons</taxon>
        <taxon>Gunneridae</taxon>
        <taxon>Pentapetalae</taxon>
        <taxon>rosids</taxon>
        <taxon>malvids</taxon>
        <taxon>Brassicales</taxon>
        <taxon>Brassicaceae</taxon>
        <taxon>Camelineae</taxon>
        <taxon>Arabidopsis</taxon>
    </lineage>
</organism>
<dbReference type="InterPro" id="IPR043502">
    <property type="entry name" value="DNA/RNA_pol_sf"/>
</dbReference>
<accession>A0A178U7Q0</accession>
<proteinExistence type="predicted"/>
<dbReference type="AlphaFoldDB" id="A0A178U7Q0"/>
<comment type="caution">
    <text evidence="1">The sequence shown here is derived from an EMBL/GenBank/DDBJ whole genome shotgun (WGS) entry which is preliminary data.</text>
</comment>
<gene>
    <name evidence="1" type="ORF">AXX17_ATUG03260</name>
</gene>